<feature type="domain" description="N-acetyltransferase" evidence="3">
    <location>
        <begin position="2"/>
        <end position="151"/>
    </location>
</feature>
<keyword evidence="1" id="KW-0808">Transferase</keyword>
<evidence type="ECO:0000313" key="4">
    <source>
        <dbReference type="EMBL" id="GAA3358667.1"/>
    </source>
</evidence>
<dbReference type="Gene3D" id="3.40.630.30">
    <property type="match status" value="1"/>
</dbReference>
<dbReference type="PANTHER" id="PTHR43800">
    <property type="entry name" value="PEPTIDYL-LYSINE N-ACETYLTRANSFERASE YJAB"/>
    <property type="match status" value="1"/>
</dbReference>
<dbReference type="SUPFAM" id="SSF55729">
    <property type="entry name" value="Acyl-CoA N-acyltransferases (Nat)"/>
    <property type="match status" value="1"/>
</dbReference>
<dbReference type="InterPro" id="IPR000182">
    <property type="entry name" value="GNAT_dom"/>
</dbReference>
<dbReference type="Pfam" id="PF13508">
    <property type="entry name" value="Acetyltransf_7"/>
    <property type="match status" value="1"/>
</dbReference>
<dbReference type="Proteomes" id="UP001500483">
    <property type="component" value="Unassembled WGS sequence"/>
</dbReference>
<evidence type="ECO:0000256" key="1">
    <source>
        <dbReference type="ARBA" id="ARBA00022679"/>
    </source>
</evidence>
<comment type="caution">
    <text evidence="4">The sequence shown here is derived from an EMBL/GenBank/DDBJ whole genome shotgun (WGS) entry which is preliminary data.</text>
</comment>
<dbReference type="PANTHER" id="PTHR43800:SF1">
    <property type="entry name" value="PEPTIDYL-LYSINE N-ACETYLTRANSFERASE YJAB"/>
    <property type="match status" value="1"/>
</dbReference>
<reference evidence="5" key="1">
    <citation type="journal article" date="2019" name="Int. J. Syst. Evol. Microbiol.">
        <title>The Global Catalogue of Microorganisms (GCM) 10K type strain sequencing project: providing services to taxonomists for standard genome sequencing and annotation.</title>
        <authorList>
            <consortium name="The Broad Institute Genomics Platform"/>
            <consortium name="The Broad Institute Genome Sequencing Center for Infectious Disease"/>
            <person name="Wu L."/>
            <person name="Ma J."/>
        </authorList>
    </citation>
    <scope>NUCLEOTIDE SEQUENCE [LARGE SCALE GENOMIC DNA]</scope>
    <source>
        <strain evidence="5">JCM 9687</strain>
    </source>
</reference>
<dbReference type="InterPro" id="IPR016181">
    <property type="entry name" value="Acyl_CoA_acyltransferase"/>
</dbReference>
<protein>
    <submittedName>
        <fullName evidence="4">GNAT family N-acetyltransferase</fullName>
    </submittedName>
</protein>
<keyword evidence="2" id="KW-0012">Acyltransferase</keyword>
<keyword evidence="5" id="KW-1185">Reference proteome</keyword>
<dbReference type="PROSITE" id="PS51186">
    <property type="entry name" value="GNAT"/>
    <property type="match status" value="1"/>
</dbReference>
<sequence>MVLVRVAEAADLAALPEVERRSGACFREVGMDRVALDPPMPVRVLEGFRDRGALWVAVEVAGPVAFLAAERLDGALHVAQVSVDPRCARRRIGAALLAHAGARAVRFGCAALTLTTFRLVPWNAPYYARLGFREVPPGAMSPGLAARHAAEQAAFPHWPRVAMCRAG</sequence>
<organism evidence="4 5">
    <name type="scientific">Saccharopolyspora gregorii</name>
    <dbReference type="NCBI Taxonomy" id="33914"/>
    <lineage>
        <taxon>Bacteria</taxon>
        <taxon>Bacillati</taxon>
        <taxon>Actinomycetota</taxon>
        <taxon>Actinomycetes</taxon>
        <taxon>Pseudonocardiales</taxon>
        <taxon>Pseudonocardiaceae</taxon>
        <taxon>Saccharopolyspora</taxon>
    </lineage>
</organism>
<evidence type="ECO:0000259" key="3">
    <source>
        <dbReference type="PROSITE" id="PS51186"/>
    </source>
</evidence>
<evidence type="ECO:0000256" key="2">
    <source>
        <dbReference type="ARBA" id="ARBA00023315"/>
    </source>
</evidence>
<gene>
    <name evidence="4" type="ORF">GCM10020366_31610</name>
</gene>
<dbReference type="EMBL" id="BAAAYK010000038">
    <property type="protein sequence ID" value="GAA3358667.1"/>
    <property type="molecule type" value="Genomic_DNA"/>
</dbReference>
<proteinExistence type="predicted"/>
<name>A0ABP6RU62_9PSEU</name>
<accession>A0ABP6RU62</accession>
<evidence type="ECO:0000313" key="5">
    <source>
        <dbReference type="Proteomes" id="UP001500483"/>
    </source>
</evidence>